<protein>
    <submittedName>
        <fullName evidence="2">L-arabinose-binding protein</fullName>
    </submittedName>
</protein>
<dbReference type="InterPro" id="IPR050490">
    <property type="entry name" value="Bact_solute-bd_prot1"/>
</dbReference>
<gene>
    <name evidence="2" type="ORF">FB558_4234</name>
</gene>
<dbReference type="PROSITE" id="PS51257">
    <property type="entry name" value="PROKAR_LIPOPROTEIN"/>
    <property type="match status" value="1"/>
</dbReference>
<dbReference type="EMBL" id="VFPA01000002">
    <property type="protein sequence ID" value="TQM11666.1"/>
    <property type="molecule type" value="Genomic_DNA"/>
</dbReference>
<accession>A0A543DQR6</accession>
<dbReference type="RefSeq" id="WP_142055971.1">
    <property type="nucleotide sequence ID" value="NZ_VFPA01000002.1"/>
</dbReference>
<feature type="signal peptide" evidence="1">
    <location>
        <begin position="1"/>
        <end position="19"/>
    </location>
</feature>
<dbReference type="Gene3D" id="3.40.190.10">
    <property type="entry name" value="Periplasmic binding protein-like II"/>
    <property type="match status" value="1"/>
</dbReference>
<dbReference type="SUPFAM" id="SSF53850">
    <property type="entry name" value="Periplasmic binding protein-like II"/>
    <property type="match status" value="1"/>
</dbReference>
<dbReference type="InterPro" id="IPR006311">
    <property type="entry name" value="TAT_signal"/>
</dbReference>
<evidence type="ECO:0000313" key="2">
    <source>
        <dbReference type="EMBL" id="TQM11666.1"/>
    </source>
</evidence>
<proteinExistence type="predicted"/>
<feature type="chain" id="PRO_5022247280" evidence="1">
    <location>
        <begin position="20"/>
        <end position="445"/>
    </location>
</feature>
<dbReference type="PROSITE" id="PS51318">
    <property type="entry name" value="TAT"/>
    <property type="match status" value="1"/>
</dbReference>
<dbReference type="InterPro" id="IPR006059">
    <property type="entry name" value="SBP"/>
</dbReference>
<dbReference type="Proteomes" id="UP000315677">
    <property type="component" value="Unassembled WGS sequence"/>
</dbReference>
<name>A0A543DQR6_9PSEU</name>
<dbReference type="PANTHER" id="PTHR43649:SF12">
    <property type="entry name" value="DIACETYLCHITOBIOSE BINDING PROTEIN DASA"/>
    <property type="match status" value="1"/>
</dbReference>
<keyword evidence="1" id="KW-0732">Signal</keyword>
<evidence type="ECO:0000256" key="1">
    <source>
        <dbReference type="SAM" id="SignalP"/>
    </source>
</evidence>
<dbReference type="OrthoDB" id="3226017at2"/>
<sequence length="445" mass="50283">MSRLARRDFLKFSSIGALAAAGFGASGCATESRRTVGGRPVLQVWAWDRNSRGQWHQNAWRRYRQQNNPDFELEFVYLPFEQLHDKILVAAMAGSGGPDICDIEISRFGNYVRGEPMFVDMGPELHRRNLVDQFYVPSALDPWSYRRGIYGIGSEQNTCLMCYRADLYEDAGVTTPIGSWDQLAEEARRYRRDTGRYLVDVEYLDWGEWWMFTLQQGGGFFDEAGMPRVADEYGIRTVEFRRKAVEDGWAMLSSNLESDSPQHFAALGNGTVATVFGPPWLFSGNTQSYLPETAGKWRLQPFPRWDGGGASPSRAATWGGTGVCVTRSCPLPDEAVDFVIFMHTDIESVRFDFDQRQNFPTYRPAYAEPWLNEPAEFFRDQPVGALIGDYASEINNWYNSPFWPQVTQATLRAGITPGMRGDLEPAVAMQNAQEEALKVIDLATP</sequence>
<organism evidence="2 3">
    <name type="scientific">Pseudonocardia kunmingensis</name>
    <dbReference type="NCBI Taxonomy" id="630975"/>
    <lineage>
        <taxon>Bacteria</taxon>
        <taxon>Bacillati</taxon>
        <taxon>Actinomycetota</taxon>
        <taxon>Actinomycetes</taxon>
        <taxon>Pseudonocardiales</taxon>
        <taxon>Pseudonocardiaceae</taxon>
        <taxon>Pseudonocardia</taxon>
    </lineage>
</organism>
<dbReference type="Pfam" id="PF01547">
    <property type="entry name" value="SBP_bac_1"/>
    <property type="match status" value="1"/>
</dbReference>
<reference evidence="2 3" key="1">
    <citation type="submission" date="2019-06" db="EMBL/GenBank/DDBJ databases">
        <title>Sequencing the genomes of 1000 actinobacteria strains.</title>
        <authorList>
            <person name="Klenk H.-P."/>
        </authorList>
    </citation>
    <scope>NUCLEOTIDE SEQUENCE [LARGE SCALE GENOMIC DNA]</scope>
    <source>
        <strain evidence="2 3">DSM 45301</strain>
    </source>
</reference>
<dbReference type="PANTHER" id="PTHR43649">
    <property type="entry name" value="ARABINOSE-BINDING PROTEIN-RELATED"/>
    <property type="match status" value="1"/>
</dbReference>
<comment type="caution">
    <text evidence="2">The sequence shown here is derived from an EMBL/GenBank/DDBJ whole genome shotgun (WGS) entry which is preliminary data.</text>
</comment>
<keyword evidence="3" id="KW-1185">Reference proteome</keyword>
<evidence type="ECO:0000313" key="3">
    <source>
        <dbReference type="Proteomes" id="UP000315677"/>
    </source>
</evidence>
<dbReference type="AlphaFoldDB" id="A0A543DQR6"/>